<feature type="transmembrane region" description="Helical" evidence="13">
    <location>
        <begin position="503"/>
        <end position="528"/>
    </location>
</feature>
<evidence type="ECO:0000256" key="10">
    <source>
        <dbReference type="ARBA" id="ARBA00023186"/>
    </source>
</evidence>
<dbReference type="AlphaFoldDB" id="A0A075WT17"/>
<feature type="transmembrane region" description="Helical" evidence="13">
    <location>
        <begin position="461"/>
        <end position="483"/>
    </location>
</feature>
<keyword evidence="9 13" id="KW-0472">Membrane</keyword>
<comment type="subcellular location">
    <subcellularLocation>
        <location evidence="1">Cell inner membrane</location>
        <topology evidence="1">Multi-pass membrane protein</topology>
    </subcellularLocation>
    <subcellularLocation>
        <location evidence="13">Cell membrane</location>
        <topology evidence="13">Multi-pass membrane protein</topology>
    </subcellularLocation>
</comment>
<dbReference type="CDD" id="cd20070">
    <property type="entry name" value="5TM_YidC_Alb3"/>
    <property type="match status" value="1"/>
</dbReference>
<evidence type="ECO:0000256" key="1">
    <source>
        <dbReference type="ARBA" id="ARBA00004429"/>
    </source>
</evidence>
<evidence type="ECO:0000256" key="12">
    <source>
        <dbReference type="ARBA" id="ARBA00033342"/>
    </source>
</evidence>
<dbReference type="PRINTS" id="PR00701">
    <property type="entry name" value="60KDINNERMP"/>
</dbReference>
<evidence type="ECO:0000256" key="3">
    <source>
        <dbReference type="ARBA" id="ARBA00015325"/>
    </source>
</evidence>
<dbReference type="HAMAP" id="MF_01810">
    <property type="entry name" value="YidC_type1"/>
    <property type="match status" value="1"/>
</dbReference>
<keyword evidence="10 13" id="KW-0143">Chaperone</keyword>
<dbReference type="HOGENOM" id="CLU_016535_3_0_0"/>
<dbReference type="PRINTS" id="PR01900">
    <property type="entry name" value="YIDCPROTEIN"/>
</dbReference>
<dbReference type="InterPro" id="IPR047196">
    <property type="entry name" value="YidC_ALB_C"/>
</dbReference>
<protein>
    <recommendedName>
        <fullName evidence="3 13">Membrane protein insertase YidC</fullName>
    </recommendedName>
    <alternativeName>
        <fullName evidence="12 13">Foldase YidC</fullName>
    </alternativeName>
    <alternativeName>
        <fullName evidence="11 13">Membrane integrase YidC</fullName>
    </alternativeName>
    <alternativeName>
        <fullName evidence="13">Membrane protein YidC</fullName>
    </alternativeName>
</protein>
<dbReference type="GO" id="GO:0015031">
    <property type="term" value="P:protein transport"/>
    <property type="evidence" value="ECO:0007669"/>
    <property type="project" value="UniProtKB-KW"/>
</dbReference>
<dbReference type="InterPro" id="IPR028053">
    <property type="entry name" value="Membr_insert_YidC_N"/>
</dbReference>
<dbReference type="OrthoDB" id="9780552at2"/>
<keyword evidence="6 13" id="KW-0812">Transmembrane</keyword>
<dbReference type="InterPro" id="IPR019998">
    <property type="entry name" value="Membr_insert_YidC"/>
</dbReference>
<dbReference type="GO" id="GO:0005886">
    <property type="term" value="C:plasma membrane"/>
    <property type="evidence" value="ECO:0007669"/>
    <property type="project" value="UniProtKB-SubCell"/>
</dbReference>
<evidence type="ECO:0000256" key="4">
    <source>
        <dbReference type="ARBA" id="ARBA00022448"/>
    </source>
</evidence>
<dbReference type="GO" id="GO:0032977">
    <property type="term" value="F:membrane insertase activity"/>
    <property type="evidence" value="ECO:0007669"/>
    <property type="project" value="InterPro"/>
</dbReference>
<evidence type="ECO:0000313" key="18">
    <source>
        <dbReference type="Proteomes" id="UP000028481"/>
    </source>
</evidence>
<feature type="compositionally biased region" description="Polar residues" evidence="14">
    <location>
        <begin position="54"/>
        <end position="70"/>
    </location>
</feature>
<gene>
    <name evidence="13" type="primary">yidC</name>
    <name evidence="17" type="ORF">HL41_04075</name>
</gene>
<dbReference type="STRING" id="289377.HL41_04075"/>
<evidence type="ECO:0000256" key="11">
    <source>
        <dbReference type="ARBA" id="ARBA00033245"/>
    </source>
</evidence>
<organism evidence="17 18">
    <name type="scientific">Thermodesulfobacterium commune DSM 2178</name>
    <dbReference type="NCBI Taxonomy" id="289377"/>
    <lineage>
        <taxon>Bacteria</taxon>
        <taxon>Pseudomonadati</taxon>
        <taxon>Thermodesulfobacteriota</taxon>
        <taxon>Thermodesulfobacteria</taxon>
        <taxon>Thermodesulfobacteriales</taxon>
        <taxon>Thermodesulfobacteriaceae</taxon>
        <taxon>Thermodesulfobacterium</taxon>
    </lineage>
</organism>
<feature type="transmembrane region" description="Helical" evidence="13">
    <location>
        <begin position="351"/>
        <end position="370"/>
    </location>
</feature>
<dbReference type="PANTHER" id="PTHR12428:SF65">
    <property type="entry name" value="CYTOCHROME C OXIDASE ASSEMBLY PROTEIN COX18, MITOCHONDRIAL"/>
    <property type="match status" value="1"/>
</dbReference>
<dbReference type="GO" id="GO:0051205">
    <property type="term" value="P:protein insertion into membrane"/>
    <property type="evidence" value="ECO:0007669"/>
    <property type="project" value="TreeGrafter"/>
</dbReference>
<feature type="transmembrane region" description="Helical" evidence="13">
    <location>
        <begin position="420"/>
        <end position="441"/>
    </location>
</feature>
<feature type="compositionally biased region" description="Low complexity" evidence="14">
    <location>
        <begin position="41"/>
        <end position="53"/>
    </location>
</feature>
<keyword evidence="8 13" id="KW-1133">Transmembrane helix</keyword>
<evidence type="ECO:0000256" key="14">
    <source>
        <dbReference type="SAM" id="MobiDB-lite"/>
    </source>
</evidence>
<keyword evidence="7 13" id="KW-0653">Protein transport</keyword>
<feature type="domain" description="Membrane insertase YidC N-terminal" evidence="16">
    <location>
        <begin position="79"/>
        <end position="339"/>
    </location>
</feature>
<feature type="transmembrane region" description="Helical" evidence="13">
    <location>
        <begin position="6"/>
        <end position="24"/>
    </location>
</feature>
<keyword evidence="18" id="KW-1185">Reference proteome</keyword>
<accession>A0A075WT17</accession>
<sequence length="546" mass="62897">MDNRILIALGLSFLVIVFFHYIYLKLFPAPPIEPTTLNSTLSNSTVSQNNTSTPQALSSKPTLPNNPTFSERSNLPSYAIVSPKYNATLTASGVRFNEFLLKEFFKDRSQKDPVNLITAASYSLPLEVYLESKPELAVLGYNSNSPSKVVLEKEGEKELSFYTSYQGISLEKTLKFKPQSYFIDLKIKITNQSNQTLTDKLLLRGAFAPFVDGTKYVFTGPFYYTTHLNEVKVKNSKVEEYVGNLKYLGYEDNYFMVALIPEGFNNSSLKATFRKLTDTVQEFILWVPVENLKPGEVASYQFKLYMGPKKLEEMRKEFPLLTKALYFGIFDFIAKPLLYVLKFTHQFTHNFGWDIIIMTLLLRILFFPLNHISYKSMKKMQELQPVIQRLREKYKDDPQGLNREVMNLYRTQKINPFSGCLPILIQIPVFIAFYKVLLMAIELRHAPFMLWITDLSAPERLYIGNLVIPYLGGIPVLTILMGISMYLQQKLTPSSPDPMQAKIMLFMPIFFTILFINFPSGLVLYWFVNNLLSIVQQYFTLKLTKK</sequence>
<dbReference type="KEGG" id="tcm:HL41_04075"/>
<evidence type="ECO:0000256" key="7">
    <source>
        <dbReference type="ARBA" id="ARBA00022927"/>
    </source>
</evidence>
<comment type="subunit">
    <text evidence="13">Interacts with the Sec translocase complex via SecD. Specifically interacts with transmembrane segments of nascent integral membrane proteins during membrane integration.</text>
</comment>
<dbReference type="InterPro" id="IPR038221">
    <property type="entry name" value="YidC_periplasmic_sf"/>
</dbReference>
<comment type="function">
    <text evidence="13">Required for the insertion and/or proper folding and/or complex formation of integral membrane proteins into the membrane. Involved in integration of membrane proteins that insert both dependently and independently of the Sec translocase complex, as well as at least some lipoproteins. Aids folding of multispanning membrane proteins.</text>
</comment>
<dbReference type="PANTHER" id="PTHR12428">
    <property type="entry name" value="OXA1"/>
    <property type="match status" value="1"/>
</dbReference>
<evidence type="ECO:0000256" key="6">
    <source>
        <dbReference type="ARBA" id="ARBA00022692"/>
    </source>
</evidence>
<dbReference type="CDD" id="cd19961">
    <property type="entry name" value="EcYidC-like_peri"/>
    <property type="match status" value="1"/>
</dbReference>
<evidence type="ECO:0000256" key="5">
    <source>
        <dbReference type="ARBA" id="ARBA00022475"/>
    </source>
</evidence>
<name>A0A075WT17_9BACT</name>
<evidence type="ECO:0000313" key="17">
    <source>
        <dbReference type="EMBL" id="AIH04011.1"/>
    </source>
</evidence>
<dbReference type="PaxDb" id="289377-HL41_04075"/>
<dbReference type="InterPro" id="IPR028055">
    <property type="entry name" value="YidC/Oxa/ALB_C"/>
</dbReference>
<feature type="domain" description="Membrane insertase YidC/Oxa/ALB C-terminal" evidence="15">
    <location>
        <begin position="351"/>
        <end position="540"/>
    </location>
</feature>
<dbReference type="Pfam" id="PF02096">
    <property type="entry name" value="60KD_IMP"/>
    <property type="match status" value="1"/>
</dbReference>
<dbReference type="InterPro" id="IPR001708">
    <property type="entry name" value="YidC/ALB3/OXA1/COX18"/>
</dbReference>
<evidence type="ECO:0000256" key="8">
    <source>
        <dbReference type="ARBA" id="ARBA00022989"/>
    </source>
</evidence>
<evidence type="ECO:0000256" key="2">
    <source>
        <dbReference type="ARBA" id="ARBA00010527"/>
    </source>
</evidence>
<dbReference type="eggNOG" id="COG0706">
    <property type="taxonomic scope" value="Bacteria"/>
</dbReference>
<dbReference type="Gene3D" id="2.70.98.90">
    <property type="match status" value="1"/>
</dbReference>
<reference evidence="17 18" key="1">
    <citation type="journal article" date="2015" name="Genome Announc.">
        <title>Genome Sequence of a Sulfate-Reducing Thermophilic Bacterium, Thermodesulfobacterium commune DSM 2178T (Phylum Thermodesulfobacteria).</title>
        <authorList>
            <person name="Bhatnagar S."/>
            <person name="Badger J.H."/>
            <person name="Madupu R."/>
            <person name="Khouri H.M."/>
            <person name="O'Connor E.M."/>
            <person name="Robb F.T."/>
            <person name="Ward N.L."/>
            <person name="Eisen J.A."/>
        </authorList>
    </citation>
    <scope>NUCLEOTIDE SEQUENCE [LARGE SCALE GENOMIC DNA]</scope>
    <source>
        <strain evidence="17 18">DSM 2178</strain>
    </source>
</reference>
<keyword evidence="4 13" id="KW-0813">Transport</keyword>
<proteinExistence type="inferred from homology"/>
<comment type="similarity">
    <text evidence="2 13">Belongs to the OXA1/ALB3/YidC family. Type 1 subfamily.</text>
</comment>
<dbReference type="EMBL" id="CP008796">
    <property type="protein sequence ID" value="AIH04011.1"/>
    <property type="molecule type" value="Genomic_DNA"/>
</dbReference>
<keyword evidence="5 13" id="KW-1003">Cell membrane</keyword>
<dbReference type="RefSeq" id="WP_038060901.1">
    <property type="nucleotide sequence ID" value="NZ_CP008796.1"/>
</dbReference>
<evidence type="ECO:0000259" key="15">
    <source>
        <dbReference type="Pfam" id="PF02096"/>
    </source>
</evidence>
<evidence type="ECO:0000259" key="16">
    <source>
        <dbReference type="Pfam" id="PF14849"/>
    </source>
</evidence>
<dbReference type="NCBIfam" id="TIGR03592">
    <property type="entry name" value="yidC_oxa1_cterm"/>
    <property type="match status" value="1"/>
</dbReference>
<evidence type="ECO:0000256" key="9">
    <source>
        <dbReference type="ARBA" id="ARBA00023136"/>
    </source>
</evidence>
<feature type="region of interest" description="Disordered" evidence="14">
    <location>
        <begin position="41"/>
        <end position="70"/>
    </location>
</feature>
<evidence type="ECO:0000256" key="13">
    <source>
        <dbReference type="HAMAP-Rule" id="MF_01810"/>
    </source>
</evidence>
<dbReference type="Pfam" id="PF14849">
    <property type="entry name" value="YidC_periplas"/>
    <property type="match status" value="1"/>
</dbReference>
<dbReference type="Proteomes" id="UP000028481">
    <property type="component" value="Chromosome"/>
</dbReference>
<dbReference type="NCBIfam" id="TIGR03593">
    <property type="entry name" value="yidC_nterm"/>
    <property type="match status" value="1"/>
</dbReference>